<reference evidence="1" key="1">
    <citation type="submission" date="2022-07" db="EMBL/GenBank/DDBJ databases">
        <title>Chromosome-level genome of Muraenolepis orangiensis.</title>
        <authorList>
            <person name="Kim J."/>
        </authorList>
    </citation>
    <scope>NUCLEOTIDE SEQUENCE</scope>
    <source>
        <strain evidence="1">KU_S4_2022</strain>
        <tissue evidence="1">Muscle</tissue>
    </source>
</reference>
<gene>
    <name evidence="1" type="ORF">NHX12_028859</name>
</gene>
<dbReference type="AlphaFoldDB" id="A0A9Q0ECY7"/>
<proteinExistence type="predicted"/>
<protein>
    <submittedName>
        <fullName evidence="1">Uncharacterized protein</fullName>
    </submittedName>
</protein>
<name>A0A9Q0ECY7_9TELE</name>
<sequence>MVESCRLYVCPFSPPLKDSPSPNSYNVTAFDAPLGHASFAQPRNQRAKRRQGCFLSTEPRPGQYSPMVKTSPQQTLFVSREDRFKVPKNSNPGPAAYQLSPGVMNTVLKGTFNVTLNNPLGPSWPPADSAGPVPGLRIDLPDLLLHADISI</sequence>
<dbReference type="EMBL" id="JANIIK010000044">
    <property type="protein sequence ID" value="KAJ3604118.1"/>
    <property type="molecule type" value="Genomic_DNA"/>
</dbReference>
<dbReference type="OrthoDB" id="406368at2759"/>
<dbReference type="Proteomes" id="UP001148018">
    <property type="component" value="Unassembled WGS sequence"/>
</dbReference>
<comment type="caution">
    <text evidence="1">The sequence shown here is derived from an EMBL/GenBank/DDBJ whole genome shotgun (WGS) entry which is preliminary data.</text>
</comment>
<organism evidence="1 2">
    <name type="scientific">Muraenolepis orangiensis</name>
    <name type="common">Patagonian moray cod</name>
    <dbReference type="NCBI Taxonomy" id="630683"/>
    <lineage>
        <taxon>Eukaryota</taxon>
        <taxon>Metazoa</taxon>
        <taxon>Chordata</taxon>
        <taxon>Craniata</taxon>
        <taxon>Vertebrata</taxon>
        <taxon>Euteleostomi</taxon>
        <taxon>Actinopterygii</taxon>
        <taxon>Neopterygii</taxon>
        <taxon>Teleostei</taxon>
        <taxon>Neoteleostei</taxon>
        <taxon>Acanthomorphata</taxon>
        <taxon>Zeiogadaria</taxon>
        <taxon>Gadariae</taxon>
        <taxon>Gadiformes</taxon>
        <taxon>Muraenolepidoidei</taxon>
        <taxon>Muraenolepididae</taxon>
        <taxon>Muraenolepis</taxon>
    </lineage>
</organism>
<keyword evidence="2" id="KW-1185">Reference proteome</keyword>
<evidence type="ECO:0000313" key="1">
    <source>
        <dbReference type="EMBL" id="KAJ3604118.1"/>
    </source>
</evidence>
<evidence type="ECO:0000313" key="2">
    <source>
        <dbReference type="Proteomes" id="UP001148018"/>
    </source>
</evidence>
<accession>A0A9Q0ECY7</accession>